<comment type="caution">
    <text evidence="2">The sequence shown here is derived from an EMBL/GenBank/DDBJ whole genome shotgun (WGS) entry which is preliminary data.</text>
</comment>
<feature type="compositionally biased region" description="Polar residues" evidence="1">
    <location>
        <begin position="33"/>
        <end position="48"/>
    </location>
</feature>
<proteinExistence type="predicted"/>
<evidence type="ECO:0000313" key="3">
    <source>
        <dbReference type="Proteomes" id="UP000837801"/>
    </source>
</evidence>
<dbReference type="AlphaFoldDB" id="A0A9P0QWJ2"/>
<feature type="region of interest" description="Disordered" evidence="1">
    <location>
        <begin position="79"/>
        <end position="114"/>
    </location>
</feature>
<feature type="region of interest" description="Disordered" evidence="1">
    <location>
        <begin position="12"/>
        <end position="48"/>
    </location>
</feature>
<organism evidence="2 3">
    <name type="scientific">[Candida] railenensis</name>
    <dbReference type="NCBI Taxonomy" id="45579"/>
    <lineage>
        <taxon>Eukaryota</taxon>
        <taxon>Fungi</taxon>
        <taxon>Dikarya</taxon>
        <taxon>Ascomycota</taxon>
        <taxon>Saccharomycotina</taxon>
        <taxon>Pichiomycetes</taxon>
        <taxon>Debaryomycetaceae</taxon>
        <taxon>Kurtzmaniella</taxon>
    </lineage>
</organism>
<name>A0A9P0QWJ2_9ASCO</name>
<evidence type="ECO:0000313" key="2">
    <source>
        <dbReference type="EMBL" id="CAH2355958.1"/>
    </source>
</evidence>
<keyword evidence="3" id="KW-1185">Reference proteome</keyword>
<dbReference type="Proteomes" id="UP000837801">
    <property type="component" value="Unassembled WGS sequence"/>
</dbReference>
<gene>
    <name evidence="2" type="ORF">CLIB1423_40S00298</name>
</gene>
<accession>A0A9P0QWJ2</accession>
<sequence length="333" mass="38377">MEDKKGFVNRAFTSLFGPTSPPTNEPTIDYGKNYTNSDYESTVNSTRPSKPYRDLFEARGWLDEDVKNDLDQVYNQHDDTVSKLDKLPYNYPGSFQRSPGNREPNPPRIVRSGSDGAYRKEKLFSSPFAARTEHWQKPEQDVAPIENDLKIARINASLQSISSSYDTNKLKTLVESIEEKNKFLTELNELVELSKNDSEQVPSLAKYNQLLNDYTEELEKCNKFYEAYYKLAFKYGELKEIISGRSSTNLTENEYRAILDDISSLKLAARNDRASENLETSHNWDALTAKLHSLINENSNLQSKCGYYEHELAKSKLKILELERESKYKKEIK</sequence>
<evidence type="ECO:0008006" key="4">
    <source>
        <dbReference type="Google" id="ProtNLM"/>
    </source>
</evidence>
<evidence type="ECO:0000256" key="1">
    <source>
        <dbReference type="SAM" id="MobiDB-lite"/>
    </source>
</evidence>
<dbReference type="EMBL" id="CAKXYY010000040">
    <property type="protein sequence ID" value="CAH2355958.1"/>
    <property type="molecule type" value="Genomic_DNA"/>
</dbReference>
<reference evidence="2" key="1">
    <citation type="submission" date="2022-03" db="EMBL/GenBank/DDBJ databases">
        <authorList>
            <person name="Legras J.-L."/>
            <person name="Devillers H."/>
            <person name="Grondin C."/>
        </authorList>
    </citation>
    <scope>NUCLEOTIDE SEQUENCE</scope>
    <source>
        <strain evidence="2">CLIB 1423</strain>
    </source>
</reference>
<dbReference type="OrthoDB" id="4025341at2759"/>
<protein>
    <recommendedName>
        <fullName evidence="4">Spindle pole body component Bbp1 C-terminal domain-containing protein</fullName>
    </recommendedName>
</protein>